<proteinExistence type="predicted"/>
<dbReference type="PROSITE" id="PS51841">
    <property type="entry name" value="LTD"/>
    <property type="match status" value="1"/>
</dbReference>
<dbReference type="InterPro" id="IPR001322">
    <property type="entry name" value="Lamin_tail_dom"/>
</dbReference>
<dbReference type="SUPFAM" id="SSF74853">
    <property type="entry name" value="Lamin A/C globular tail domain"/>
    <property type="match status" value="1"/>
</dbReference>
<dbReference type="Proteomes" id="UP000557307">
    <property type="component" value="Unassembled WGS sequence"/>
</dbReference>
<dbReference type="Pfam" id="PF18998">
    <property type="entry name" value="Flg_new_2"/>
    <property type="match status" value="1"/>
</dbReference>
<dbReference type="InterPro" id="IPR036415">
    <property type="entry name" value="Lamin_tail_dom_sf"/>
</dbReference>
<dbReference type="InterPro" id="IPR044060">
    <property type="entry name" value="Bacterial_rp_domain"/>
</dbReference>
<keyword evidence="3" id="KW-1185">Reference proteome</keyword>
<sequence length="1103" mass="121991">MKLPIHRFLLSLVLSLFAPLAVGQTLFINEIMSSNSSTVADGTGDYADWVELYNPTAANVDISGYYVTDQLSNPTKYQLPVSASLVVPAGGYLLLWASNDPSRGARHLAFALSASGEEFGIFAPDGITQLDAVAFPALAANISYGRKPSGSANWVYFTSATPAATNNNAPSFSAFLDPPTFSHASGYYPGAFTLTLTSSDPDATIYYTTDGSEPNENNPSTTFTYRNRYVEVQGQTPGPILNATLQTHTYTAPIPIMDRTLNANRVSNYSSTYSYNPPYFPSEPVFKGTVVRAKVVKPGTLPSSVVTRTYLVTPEGNQRFRFPVISLAMPENYLFGYQEGIYNAGVTFDNWRAGNPSVSVNGPGFPGNFTRTGDQWEYPANMEVFDTLSTGAALSQVVDVRINGGHTRGLAQKSLRLYSSTFFTYPFFPSLPYTNHKRLILRNSGNDWGSTMFRDAVIQGMVSHLRFDRQAYCPSILLVNGEYWGIHNVRERFDKYYPSAKYGVDPDNLDMIENHYEVDEGDAVHYNAMINYLIANGPSNQANYENVKTRMDMDNFIDYQLAEIYAANTDWPENNIRCWRLRTPQYMPNAPYGHDGRWRWMMFDVDYGFGGFNGPTHNTLAFATNSDINAPAAPARTFLLRRLLENAEFRTNFINRFADMLNTTYLPSRVVGMINEYKQNLAPEMPEHIARWKAITNMTTWDNNVNVMINFAEQRPGNVRQHIRSKFSLAATHTLTVDVSHAQRGYVQVNTIAIVGTTPGVAEQPYPWQGTYFQGVPVTIRAKAKPGYRFTHWQSEATSFSDSVLVVHLTASATYQAFFEIDPDYLYNPAPYELSYACAYEFLAWESANPAGTFPESMAFVYMNQPDPTFGATLEGFTSGPYNYLSRSRVNGLGENGVAFINTTSSDPTAVNEGYPMGKVGGALLALNTLGLTKVEVSWTGGTLTPNVRPHAIRLQYRVGDSGEFSDVLGVDNQPVEYVRNATAGHSQTFTSIPLPAQALDQPYVQLFWRYYHTGTGTSGARDQLRLDDIRVGVGACESLASGNWNNVGLWSCGRVPTFCDEVVVSPGHIIELENSGMAKSLRIEADGALNMVASGLLQLGSQ</sequence>
<comment type="caution">
    <text evidence="2">The sequence shown here is derived from an EMBL/GenBank/DDBJ whole genome shotgun (WGS) entry which is preliminary data.</text>
</comment>
<evidence type="ECO:0000313" key="3">
    <source>
        <dbReference type="Proteomes" id="UP000557307"/>
    </source>
</evidence>
<name>A0A840TX97_9BACT</name>
<reference evidence="2 3" key="1">
    <citation type="submission" date="2020-08" db="EMBL/GenBank/DDBJ databases">
        <title>Genomic Encyclopedia of Type Strains, Phase IV (KMG-IV): sequencing the most valuable type-strain genomes for metagenomic binning, comparative biology and taxonomic classification.</title>
        <authorList>
            <person name="Goeker M."/>
        </authorList>
    </citation>
    <scope>NUCLEOTIDE SEQUENCE [LARGE SCALE GENOMIC DNA]</scope>
    <source>
        <strain evidence="2 3">DSM 105074</strain>
    </source>
</reference>
<dbReference type="InterPro" id="IPR026876">
    <property type="entry name" value="Fn3_assoc_repeat"/>
</dbReference>
<dbReference type="EMBL" id="JACHGF010000008">
    <property type="protein sequence ID" value="MBB5286207.1"/>
    <property type="molecule type" value="Genomic_DNA"/>
</dbReference>
<organism evidence="2 3">
    <name type="scientific">Rhabdobacter roseus</name>
    <dbReference type="NCBI Taxonomy" id="1655419"/>
    <lineage>
        <taxon>Bacteria</taxon>
        <taxon>Pseudomonadati</taxon>
        <taxon>Bacteroidota</taxon>
        <taxon>Cytophagia</taxon>
        <taxon>Cytophagales</taxon>
        <taxon>Cytophagaceae</taxon>
        <taxon>Rhabdobacter</taxon>
    </lineage>
</organism>
<gene>
    <name evidence="2" type="ORF">HNQ92_004367</name>
</gene>
<dbReference type="AlphaFoldDB" id="A0A840TX97"/>
<evidence type="ECO:0000259" key="1">
    <source>
        <dbReference type="PROSITE" id="PS51841"/>
    </source>
</evidence>
<dbReference type="Pfam" id="PF00932">
    <property type="entry name" value="LTD"/>
    <property type="match status" value="1"/>
</dbReference>
<evidence type="ECO:0000313" key="2">
    <source>
        <dbReference type="EMBL" id="MBB5286207.1"/>
    </source>
</evidence>
<feature type="domain" description="LTD" evidence="1">
    <location>
        <begin position="13"/>
        <end position="137"/>
    </location>
</feature>
<protein>
    <recommendedName>
        <fullName evidence="1">LTD domain-containing protein</fullName>
    </recommendedName>
</protein>
<dbReference type="Pfam" id="PF08757">
    <property type="entry name" value="CotH"/>
    <property type="match status" value="1"/>
</dbReference>
<dbReference type="RefSeq" id="WP_184177088.1">
    <property type="nucleotide sequence ID" value="NZ_JACHGF010000008.1"/>
</dbReference>
<accession>A0A840TX97</accession>
<dbReference type="Pfam" id="PF13287">
    <property type="entry name" value="Fn3_assoc"/>
    <property type="match status" value="1"/>
</dbReference>
<dbReference type="Gene3D" id="2.60.40.1260">
    <property type="entry name" value="Lamin Tail domain"/>
    <property type="match status" value="1"/>
</dbReference>
<dbReference type="InterPro" id="IPR014867">
    <property type="entry name" value="Spore_coat_CotH_CotH2/3/7"/>
</dbReference>